<keyword evidence="11 18" id="KW-0479">Metal-binding</keyword>
<evidence type="ECO:0000256" key="1">
    <source>
        <dbReference type="ARBA" id="ARBA00001393"/>
    </source>
</evidence>
<keyword evidence="9 18" id="KW-0963">Cytoplasm</keyword>
<dbReference type="InterPro" id="IPR050071">
    <property type="entry name" value="Dehydroquinate_synthase"/>
</dbReference>
<evidence type="ECO:0000256" key="9">
    <source>
        <dbReference type="ARBA" id="ARBA00022490"/>
    </source>
</evidence>
<proteinExistence type="inferred from homology"/>
<organism evidence="21 22">
    <name type="scientific">Rhizobium indicum</name>
    <dbReference type="NCBI Taxonomy" id="2583231"/>
    <lineage>
        <taxon>Bacteria</taxon>
        <taxon>Pseudomonadati</taxon>
        <taxon>Pseudomonadota</taxon>
        <taxon>Alphaproteobacteria</taxon>
        <taxon>Hyphomicrobiales</taxon>
        <taxon>Rhizobiaceae</taxon>
        <taxon>Rhizobium/Agrobacterium group</taxon>
        <taxon>Rhizobium</taxon>
    </lineage>
</organism>
<feature type="binding site" evidence="18">
    <location>
        <position position="194"/>
    </location>
    <ligand>
        <name>Zn(2+)</name>
        <dbReference type="ChEBI" id="CHEBI:29105"/>
    </ligand>
</feature>
<sequence length="376" mass="40045">MNAITSASAIRTVHVPLGERAYDILIGPGLITRAGAEIASRLKGRKAAVVTDENVAPLYLKALVASLDEAGIASAEVVLPAGEKTKSFEHLMTACDKVLEARVERNDYVIALGGGVIGDLSGFAAGIVRRGVRFVQVPTSLLSQVDSSVGGKTGINSRHGKNLIGVFHQPDLVLADTDVLNSLSEREFRAGYAEVAKYGLIDKPDFFAWLEANWKAVFTGGSARIEAIAASCQAKADVVVADERENGQRALLNLGHTFGHALEAATAYDSSRLVHGEGVSIGMVLAHEFSARMNLASPDDARRVERHLKEVGLPTRMSDIPGDLPPAETLMDAIAQDKKVKSGKLTFILTRGIGQSFVADDVPASEVISFLREKHA</sequence>
<accession>A0ABX6PGJ6</accession>
<keyword evidence="14 18" id="KW-0520">NAD</keyword>
<dbReference type="Proteomes" id="UP000305673">
    <property type="component" value="Chromosome"/>
</dbReference>
<evidence type="ECO:0000256" key="7">
    <source>
        <dbReference type="ARBA" id="ARBA00013031"/>
    </source>
</evidence>
<keyword evidence="13 18" id="KW-0862">Zinc</keyword>
<dbReference type="Pfam" id="PF24621">
    <property type="entry name" value="DHQS_C"/>
    <property type="match status" value="1"/>
</dbReference>
<evidence type="ECO:0000256" key="4">
    <source>
        <dbReference type="ARBA" id="ARBA00004496"/>
    </source>
</evidence>
<feature type="binding site" evidence="18">
    <location>
        <position position="161"/>
    </location>
    <ligand>
        <name>NAD(+)</name>
        <dbReference type="ChEBI" id="CHEBI:57540"/>
    </ligand>
</feature>
<evidence type="ECO:0000256" key="12">
    <source>
        <dbReference type="ARBA" id="ARBA00022741"/>
    </source>
</evidence>
<evidence type="ECO:0000259" key="20">
    <source>
        <dbReference type="Pfam" id="PF24621"/>
    </source>
</evidence>
<feature type="domain" description="3-dehydroquinate synthase C-terminal" evidence="20">
    <location>
        <begin position="191"/>
        <end position="340"/>
    </location>
</feature>
<evidence type="ECO:0000256" key="18">
    <source>
        <dbReference type="HAMAP-Rule" id="MF_00110"/>
    </source>
</evidence>
<feature type="binding site" evidence="18">
    <location>
        <position position="152"/>
    </location>
    <ligand>
        <name>NAD(+)</name>
        <dbReference type="ChEBI" id="CHEBI:57540"/>
    </ligand>
</feature>
<evidence type="ECO:0000256" key="17">
    <source>
        <dbReference type="ARBA" id="ARBA00023285"/>
    </source>
</evidence>
<evidence type="ECO:0000256" key="11">
    <source>
        <dbReference type="ARBA" id="ARBA00022723"/>
    </source>
</evidence>
<dbReference type="InterPro" id="IPR030963">
    <property type="entry name" value="DHQ_synth_fam"/>
</dbReference>
<evidence type="ECO:0000256" key="13">
    <source>
        <dbReference type="ARBA" id="ARBA00022833"/>
    </source>
</evidence>
<dbReference type="PANTHER" id="PTHR43622">
    <property type="entry name" value="3-DEHYDROQUINATE SYNTHASE"/>
    <property type="match status" value="1"/>
</dbReference>
<dbReference type="InterPro" id="IPR030960">
    <property type="entry name" value="DHQS/DOIS_N"/>
</dbReference>
<comment type="pathway">
    <text evidence="5 18">Metabolic intermediate biosynthesis; chorismate biosynthesis; chorismate from D-erythrose 4-phosphate and phosphoenolpyruvate: step 2/7.</text>
</comment>
<dbReference type="EMBL" id="CP054021">
    <property type="protein sequence ID" value="QKK17716.1"/>
    <property type="molecule type" value="Genomic_DNA"/>
</dbReference>
<dbReference type="NCBIfam" id="TIGR01357">
    <property type="entry name" value="aroB"/>
    <property type="match status" value="1"/>
</dbReference>
<feature type="binding site" evidence="18">
    <location>
        <begin position="115"/>
        <end position="119"/>
    </location>
    <ligand>
        <name>NAD(+)</name>
        <dbReference type="ChEBI" id="CHEBI:57540"/>
    </ligand>
</feature>
<dbReference type="EC" id="4.2.3.4" evidence="7 18"/>
<comment type="cofactor">
    <cofactor evidence="18">
        <name>Co(2+)</name>
        <dbReference type="ChEBI" id="CHEBI:48828"/>
    </cofactor>
    <cofactor evidence="18">
        <name>Zn(2+)</name>
        <dbReference type="ChEBI" id="CHEBI:29105"/>
    </cofactor>
    <text evidence="18">Binds 1 divalent metal cation per subunit. Can use either Co(2+) or Zn(2+).</text>
</comment>
<evidence type="ECO:0000256" key="2">
    <source>
        <dbReference type="ARBA" id="ARBA00001911"/>
    </source>
</evidence>
<feature type="domain" description="3-dehydroquinate synthase N-terminal" evidence="19">
    <location>
        <begin position="77"/>
        <end position="189"/>
    </location>
</feature>
<dbReference type="PIRSF" id="PIRSF001455">
    <property type="entry name" value="DHQ_synth"/>
    <property type="match status" value="1"/>
</dbReference>
<evidence type="ECO:0000256" key="15">
    <source>
        <dbReference type="ARBA" id="ARBA00023141"/>
    </source>
</evidence>
<protein>
    <recommendedName>
        <fullName evidence="8 18">3-dehydroquinate synthase</fullName>
        <shortName evidence="18">DHQS</shortName>
        <ecNumber evidence="7 18">4.2.3.4</ecNumber>
    </recommendedName>
</protein>
<dbReference type="PANTHER" id="PTHR43622:SF7">
    <property type="entry name" value="3-DEHYDROQUINATE SYNTHASE, CHLOROPLASTIC"/>
    <property type="match status" value="1"/>
</dbReference>
<evidence type="ECO:0000313" key="22">
    <source>
        <dbReference type="Proteomes" id="UP000305673"/>
    </source>
</evidence>
<evidence type="ECO:0000313" key="21">
    <source>
        <dbReference type="EMBL" id="QKK17716.1"/>
    </source>
</evidence>
<dbReference type="GO" id="GO:0003856">
    <property type="term" value="F:3-dehydroquinate synthase activity"/>
    <property type="evidence" value="ECO:0007669"/>
    <property type="project" value="UniProtKB-EC"/>
</dbReference>
<keyword evidence="16 18" id="KW-0456">Lyase</keyword>
<evidence type="ECO:0000256" key="16">
    <source>
        <dbReference type="ARBA" id="ARBA00023239"/>
    </source>
</evidence>
<evidence type="ECO:0000259" key="19">
    <source>
        <dbReference type="Pfam" id="PF01761"/>
    </source>
</evidence>
<evidence type="ECO:0000256" key="8">
    <source>
        <dbReference type="ARBA" id="ARBA00017684"/>
    </source>
</evidence>
<name>A0ABX6PGJ6_9HYPH</name>
<evidence type="ECO:0000256" key="3">
    <source>
        <dbReference type="ARBA" id="ARBA00003485"/>
    </source>
</evidence>
<dbReference type="SUPFAM" id="SSF56796">
    <property type="entry name" value="Dehydroquinate synthase-like"/>
    <property type="match status" value="1"/>
</dbReference>
<dbReference type="Gene3D" id="1.20.1090.10">
    <property type="entry name" value="Dehydroquinate synthase-like - alpha domain"/>
    <property type="match status" value="1"/>
</dbReference>
<feature type="binding site" evidence="18">
    <location>
        <begin position="139"/>
        <end position="140"/>
    </location>
    <ligand>
        <name>NAD(+)</name>
        <dbReference type="ChEBI" id="CHEBI:57540"/>
    </ligand>
</feature>
<comment type="catalytic activity">
    <reaction evidence="1 18">
        <text>7-phospho-2-dehydro-3-deoxy-D-arabino-heptonate = 3-dehydroquinate + phosphate</text>
        <dbReference type="Rhea" id="RHEA:21968"/>
        <dbReference type="ChEBI" id="CHEBI:32364"/>
        <dbReference type="ChEBI" id="CHEBI:43474"/>
        <dbReference type="ChEBI" id="CHEBI:58394"/>
        <dbReference type="EC" id="4.2.3.4"/>
    </reaction>
</comment>
<evidence type="ECO:0000256" key="6">
    <source>
        <dbReference type="ARBA" id="ARBA00005412"/>
    </source>
</evidence>
<gene>
    <name evidence="18" type="primary">aroB</name>
    <name evidence="21" type="ORF">FFM53_015285</name>
</gene>
<keyword evidence="17 18" id="KW-0170">Cobalt</keyword>
<comment type="subcellular location">
    <subcellularLocation>
        <location evidence="4 18">Cytoplasm</location>
    </subcellularLocation>
</comment>
<keyword evidence="10 18" id="KW-0028">Amino-acid biosynthesis</keyword>
<comment type="caution">
    <text evidence="18">Lacks conserved residue(s) required for the propagation of feature annotation.</text>
</comment>
<evidence type="ECO:0000256" key="5">
    <source>
        <dbReference type="ARBA" id="ARBA00004661"/>
    </source>
</evidence>
<dbReference type="HAMAP" id="MF_00110">
    <property type="entry name" value="DHQ_synthase"/>
    <property type="match status" value="1"/>
</dbReference>
<reference evidence="21 22" key="1">
    <citation type="submission" date="2020-05" db="EMBL/GenBank/DDBJ databases">
        <title>Genome sequences of pea root nodulating Rhizobium spp.</title>
        <authorList>
            <person name="Rahi P."/>
        </authorList>
    </citation>
    <scope>NUCLEOTIDE SEQUENCE [LARGE SCALE GENOMIC DNA]</scope>
    <source>
        <strain evidence="22">JKLM 12A2</strain>
    </source>
</reference>
<feature type="binding site" evidence="18">
    <location>
        <position position="275"/>
    </location>
    <ligand>
        <name>Zn(2+)</name>
        <dbReference type="ChEBI" id="CHEBI:29105"/>
    </ligand>
</feature>
<feature type="binding site" evidence="18">
    <location>
        <position position="256"/>
    </location>
    <ligand>
        <name>Zn(2+)</name>
        <dbReference type="ChEBI" id="CHEBI:29105"/>
    </ligand>
</feature>
<comment type="similarity">
    <text evidence="6 18">Belongs to the sugar phosphate cyclases superfamily. Dehydroquinate synthase family.</text>
</comment>
<dbReference type="RefSeq" id="WP_138331711.1">
    <property type="nucleotide sequence ID" value="NZ_CP054021.1"/>
</dbReference>
<comment type="function">
    <text evidence="3 18">Catalyzes the conversion of 3-deoxy-D-arabino-heptulosonate 7-phosphate (DAHP) to dehydroquinate (DHQ).</text>
</comment>
<keyword evidence="12 18" id="KW-0547">Nucleotide-binding</keyword>
<dbReference type="Gene3D" id="3.40.50.1970">
    <property type="match status" value="1"/>
</dbReference>
<dbReference type="Pfam" id="PF01761">
    <property type="entry name" value="DHQ_synthase"/>
    <property type="match status" value="1"/>
</dbReference>
<evidence type="ECO:0000256" key="10">
    <source>
        <dbReference type="ARBA" id="ARBA00022605"/>
    </source>
</evidence>
<dbReference type="InterPro" id="IPR056179">
    <property type="entry name" value="DHQS_C"/>
</dbReference>
<dbReference type="CDD" id="cd08195">
    <property type="entry name" value="DHQS"/>
    <property type="match status" value="1"/>
</dbReference>
<keyword evidence="22" id="KW-1185">Reference proteome</keyword>
<keyword evidence="15 18" id="KW-0057">Aromatic amino acid biosynthesis</keyword>
<dbReference type="InterPro" id="IPR016037">
    <property type="entry name" value="DHQ_synth_AroB"/>
</dbReference>
<comment type="cofactor">
    <cofactor evidence="2 18">
        <name>NAD(+)</name>
        <dbReference type="ChEBI" id="CHEBI:57540"/>
    </cofactor>
</comment>
<evidence type="ECO:0000256" key="14">
    <source>
        <dbReference type="ARBA" id="ARBA00023027"/>
    </source>
</evidence>